<dbReference type="AlphaFoldDB" id="A0A1J5S0T9"/>
<dbReference type="PROSITE" id="PS50110">
    <property type="entry name" value="RESPONSE_REGULATORY"/>
    <property type="match status" value="1"/>
</dbReference>
<gene>
    <name evidence="4" type="primary">rpfG_55</name>
    <name evidence="4" type="ORF">GALL_226470</name>
</gene>
<dbReference type="PROSITE" id="PS51832">
    <property type="entry name" value="HD_GYP"/>
    <property type="match status" value="1"/>
</dbReference>
<dbReference type="EC" id="3.1.4.52" evidence="4"/>
<dbReference type="Pfam" id="PF00072">
    <property type="entry name" value="Response_reg"/>
    <property type="match status" value="1"/>
</dbReference>
<dbReference type="GO" id="GO:0071111">
    <property type="term" value="F:cyclic-guanylate-specific phosphodiesterase activity"/>
    <property type="evidence" value="ECO:0007669"/>
    <property type="project" value="UniProtKB-EC"/>
</dbReference>
<dbReference type="PANTHER" id="PTHR45228:SF1">
    <property type="entry name" value="CYCLIC DI-GMP PHOSPHODIESTERASE TM_0186"/>
    <property type="match status" value="1"/>
</dbReference>
<dbReference type="Pfam" id="PF13487">
    <property type="entry name" value="HD_5"/>
    <property type="match status" value="1"/>
</dbReference>
<feature type="domain" description="HD" evidence="2">
    <location>
        <begin position="168"/>
        <end position="292"/>
    </location>
</feature>
<dbReference type="InterPro" id="IPR001789">
    <property type="entry name" value="Sig_transdc_resp-reg_receiver"/>
</dbReference>
<dbReference type="EMBL" id="MLJW01000168">
    <property type="protein sequence ID" value="OIQ95379.1"/>
    <property type="molecule type" value="Genomic_DNA"/>
</dbReference>
<evidence type="ECO:0000259" key="2">
    <source>
        <dbReference type="PROSITE" id="PS51831"/>
    </source>
</evidence>
<dbReference type="SUPFAM" id="SSF109604">
    <property type="entry name" value="HD-domain/PDEase-like"/>
    <property type="match status" value="1"/>
</dbReference>
<comment type="caution">
    <text evidence="4">The sequence shown here is derived from an EMBL/GenBank/DDBJ whole genome shotgun (WGS) entry which is preliminary data.</text>
</comment>
<dbReference type="CDD" id="cd17551">
    <property type="entry name" value="REC_RpfG-like"/>
    <property type="match status" value="1"/>
</dbReference>
<evidence type="ECO:0000259" key="3">
    <source>
        <dbReference type="PROSITE" id="PS51832"/>
    </source>
</evidence>
<dbReference type="PANTHER" id="PTHR45228">
    <property type="entry name" value="CYCLIC DI-GMP PHOSPHODIESTERASE TM_0186-RELATED"/>
    <property type="match status" value="1"/>
</dbReference>
<dbReference type="InterPro" id="IPR003607">
    <property type="entry name" value="HD/PDEase_dom"/>
</dbReference>
<evidence type="ECO:0000313" key="4">
    <source>
        <dbReference type="EMBL" id="OIQ95379.1"/>
    </source>
</evidence>
<dbReference type="InterPro" id="IPR011006">
    <property type="entry name" value="CheY-like_superfamily"/>
</dbReference>
<dbReference type="InterPro" id="IPR006674">
    <property type="entry name" value="HD_domain"/>
</dbReference>
<dbReference type="SMART" id="SM00448">
    <property type="entry name" value="REC"/>
    <property type="match status" value="1"/>
</dbReference>
<dbReference type="GO" id="GO:0000160">
    <property type="term" value="P:phosphorelay signal transduction system"/>
    <property type="evidence" value="ECO:0007669"/>
    <property type="project" value="InterPro"/>
</dbReference>
<proteinExistence type="predicted"/>
<dbReference type="Gene3D" id="1.10.3210.10">
    <property type="entry name" value="Hypothetical protein af1432"/>
    <property type="match status" value="1"/>
</dbReference>
<dbReference type="Gene3D" id="3.40.50.2300">
    <property type="match status" value="1"/>
</dbReference>
<keyword evidence="4" id="KW-0378">Hydrolase</keyword>
<feature type="domain" description="Response regulatory" evidence="1">
    <location>
        <begin position="2"/>
        <end position="119"/>
    </location>
</feature>
<organism evidence="4">
    <name type="scientific">mine drainage metagenome</name>
    <dbReference type="NCBI Taxonomy" id="410659"/>
    <lineage>
        <taxon>unclassified sequences</taxon>
        <taxon>metagenomes</taxon>
        <taxon>ecological metagenomes</taxon>
    </lineage>
</organism>
<dbReference type="CDD" id="cd00077">
    <property type="entry name" value="HDc"/>
    <property type="match status" value="1"/>
</dbReference>
<name>A0A1J5S0T9_9ZZZZ</name>
<accession>A0A1J5S0T9</accession>
<protein>
    <submittedName>
        <fullName evidence="4">Cyclic di-GMP phosphodiesterase response regulator RpfG</fullName>
        <ecNumber evidence="4">3.1.4.52</ecNumber>
    </submittedName>
</protein>
<dbReference type="SMART" id="SM00471">
    <property type="entry name" value="HDc"/>
    <property type="match status" value="1"/>
</dbReference>
<evidence type="ECO:0000259" key="1">
    <source>
        <dbReference type="PROSITE" id="PS50110"/>
    </source>
</evidence>
<dbReference type="InterPro" id="IPR037522">
    <property type="entry name" value="HD_GYP_dom"/>
</dbReference>
<reference evidence="4" key="1">
    <citation type="submission" date="2016-10" db="EMBL/GenBank/DDBJ databases">
        <title>Sequence of Gallionella enrichment culture.</title>
        <authorList>
            <person name="Poehlein A."/>
            <person name="Muehling M."/>
            <person name="Daniel R."/>
        </authorList>
    </citation>
    <scope>NUCLEOTIDE SEQUENCE</scope>
</reference>
<feature type="domain" description="HD-GYP" evidence="3">
    <location>
        <begin position="146"/>
        <end position="343"/>
    </location>
</feature>
<dbReference type="PROSITE" id="PS51831">
    <property type="entry name" value="HD"/>
    <property type="match status" value="1"/>
</dbReference>
<dbReference type="SUPFAM" id="SSF52172">
    <property type="entry name" value="CheY-like"/>
    <property type="match status" value="1"/>
</dbReference>
<sequence length="352" mass="39007">MRIVLIDDSESAVTYMAGLIRAIPDCEALPFQESEAALDWCLGNDMDLIVVDYIMPGMDGLRFIERFRGQAGKSEVPVVMVTSLDLKDVRYKALQLGATDFLIKPIDPIEFVARSRNLLKGYGAHKALNDLSCHLAEAVERATRKVLERERETIHYIARTAEHRDPETGRHLLRMAHYSRLIARRLGLDEARCEALCTAAPLHDVGKVGIPDTILLKPGPLTDDERRVMWRHAEYGAHILAGSTSPLLNLAAEIAYCHHERYDGGGYPRGLGGEAIPQSGRIVALADAFDALTSVRPYKEAWSLERSLDYVIGQRGGHFDPACVEVFLSAEDEVTAIMRAFAEGGDGLQNRN</sequence>
<dbReference type="InterPro" id="IPR052020">
    <property type="entry name" value="Cyclic_di-GMP/3'3'-cGAMP_PDE"/>
</dbReference>